<name>A0A1P8JX05_9BURK</name>
<evidence type="ECO:0000313" key="2">
    <source>
        <dbReference type="Proteomes" id="UP000186609"/>
    </source>
</evidence>
<dbReference type="STRING" id="1842727.RD110_14735"/>
<dbReference type="Gene3D" id="2.60.200.60">
    <property type="match status" value="1"/>
</dbReference>
<dbReference type="Proteomes" id="UP000186609">
    <property type="component" value="Chromosome"/>
</dbReference>
<dbReference type="CDD" id="cd14744">
    <property type="entry name" value="PAAR_CT_2"/>
    <property type="match status" value="1"/>
</dbReference>
<evidence type="ECO:0000313" key="1">
    <source>
        <dbReference type="EMBL" id="APW38290.1"/>
    </source>
</evidence>
<dbReference type="InterPro" id="IPR008727">
    <property type="entry name" value="PAAR_motif"/>
</dbReference>
<accession>A0A1P8JX05</accession>
<dbReference type="Pfam" id="PF05488">
    <property type="entry name" value="PAAR_motif"/>
    <property type="match status" value="1"/>
</dbReference>
<dbReference type="OrthoDB" id="8565659at2"/>
<reference evidence="1 2" key="1">
    <citation type="submission" date="2017-01" db="EMBL/GenBank/DDBJ databases">
        <authorList>
            <person name="Mah S.A."/>
            <person name="Swanson W.J."/>
            <person name="Moy G.W."/>
            <person name="Vacquier V.D."/>
        </authorList>
    </citation>
    <scope>NUCLEOTIDE SEQUENCE [LARGE SCALE GENOMIC DNA]</scope>
    <source>
        <strain evidence="1 2">DCY110</strain>
    </source>
</reference>
<organism evidence="1 2">
    <name type="scientific">Rhodoferax koreensis</name>
    <dbReference type="NCBI Taxonomy" id="1842727"/>
    <lineage>
        <taxon>Bacteria</taxon>
        <taxon>Pseudomonadati</taxon>
        <taxon>Pseudomonadota</taxon>
        <taxon>Betaproteobacteria</taxon>
        <taxon>Burkholderiales</taxon>
        <taxon>Comamonadaceae</taxon>
        <taxon>Rhodoferax</taxon>
    </lineage>
</organism>
<evidence type="ECO:0008006" key="3">
    <source>
        <dbReference type="Google" id="ProtNLM"/>
    </source>
</evidence>
<proteinExistence type="predicted"/>
<protein>
    <recommendedName>
        <fullName evidence="3">PAAR domain-containing protein</fullName>
    </recommendedName>
</protein>
<dbReference type="RefSeq" id="WP_076200169.1">
    <property type="nucleotide sequence ID" value="NZ_CP019236.1"/>
</dbReference>
<dbReference type="AlphaFoldDB" id="A0A1P8JX05"/>
<dbReference type="EMBL" id="CP019236">
    <property type="protein sequence ID" value="APW38290.1"/>
    <property type="molecule type" value="Genomic_DNA"/>
</dbReference>
<sequence>MARRIILVGDPTSHDGVVLSGSPAATIGGKAIARLGDEVSCPRHGNNKIVEGETGYTIGGVPVALEGHHGECGCSLIGTTTASVG</sequence>
<dbReference type="KEGG" id="rhy:RD110_14735"/>
<keyword evidence="2" id="KW-1185">Reference proteome</keyword>
<gene>
    <name evidence="1" type="ORF">RD110_14735</name>
</gene>